<evidence type="ECO:0000313" key="6">
    <source>
        <dbReference type="Proteomes" id="UP000054683"/>
    </source>
</evidence>
<dbReference type="Pfam" id="PF01381">
    <property type="entry name" value="HTH_3"/>
    <property type="match status" value="1"/>
</dbReference>
<evidence type="ECO:0000259" key="4">
    <source>
        <dbReference type="PROSITE" id="PS50943"/>
    </source>
</evidence>
<dbReference type="GO" id="GO:0003677">
    <property type="term" value="F:DNA binding"/>
    <property type="evidence" value="ECO:0007669"/>
    <property type="project" value="UniProtKB-KW"/>
</dbReference>
<dbReference type="EMBL" id="FCOK02000044">
    <property type="protein sequence ID" value="SAL52997.1"/>
    <property type="molecule type" value="Genomic_DNA"/>
</dbReference>
<dbReference type="PANTHER" id="PTHR36511:SF4">
    <property type="entry name" value="ANTITOXIN MQSA"/>
    <property type="match status" value="1"/>
</dbReference>
<evidence type="ECO:0000256" key="1">
    <source>
        <dbReference type="ARBA" id="ARBA00023015"/>
    </source>
</evidence>
<dbReference type="InterPro" id="IPR001387">
    <property type="entry name" value="Cro/C1-type_HTH"/>
</dbReference>
<dbReference type="SMART" id="SM00530">
    <property type="entry name" value="HTH_XRE"/>
    <property type="match status" value="1"/>
</dbReference>
<dbReference type="Proteomes" id="UP000054683">
    <property type="component" value="Unassembled WGS sequence"/>
</dbReference>
<dbReference type="CDD" id="cd00093">
    <property type="entry name" value="HTH_XRE"/>
    <property type="match status" value="1"/>
</dbReference>
<dbReference type="InterPro" id="IPR010982">
    <property type="entry name" value="Lambda_DNA-bd_dom_sf"/>
</dbReference>
<keyword evidence="2" id="KW-0238">DNA-binding</keyword>
<evidence type="ECO:0000256" key="3">
    <source>
        <dbReference type="ARBA" id="ARBA00023163"/>
    </source>
</evidence>
<dbReference type="PANTHER" id="PTHR36511">
    <property type="entry name" value="MERR FAMILY BACTERIAL REGULATORY PROTEIN"/>
    <property type="match status" value="1"/>
</dbReference>
<feature type="domain" description="HTH cro/C1-type" evidence="4">
    <location>
        <begin position="46"/>
        <end position="80"/>
    </location>
</feature>
<dbReference type="InterPro" id="IPR052359">
    <property type="entry name" value="HTH-type_reg/antitoxin"/>
</dbReference>
<reference evidence="5 6" key="1">
    <citation type="submission" date="2016-01" db="EMBL/GenBank/DDBJ databases">
        <authorList>
            <person name="Oliw E.H."/>
        </authorList>
    </citation>
    <scope>NUCLEOTIDE SEQUENCE [LARGE SCALE GENOMIC DNA]</scope>
    <source>
        <strain evidence="5">LMG 27134</strain>
    </source>
</reference>
<dbReference type="Gene3D" id="1.10.260.40">
    <property type="entry name" value="lambda repressor-like DNA-binding domains"/>
    <property type="match status" value="1"/>
</dbReference>
<dbReference type="SUPFAM" id="SSF47413">
    <property type="entry name" value="lambda repressor-like DNA-binding domains"/>
    <property type="match status" value="1"/>
</dbReference>
<name>A0A158I975_9BURK</name>
<dbReference type="PROSITE" id="PS50943">
    <property type="entry name" value="HTH_CROC1"/>
    <property type="match status" value="1"/>
</dbReference>
<proteinExistence type="predicted"/>
<dbReference type="OrthoDB" id="9799384at2"/>
<sequence>MPKTEKELIARDKTRDIGTELLEAVQQMKGGMAARATTVKLNAASEARMKVGLSQSQFASALGVSVRTLQEWEQGRRTPSGAAQRLLNIAARHPEVLIEELATS</sequence>
<evidence type="ECO:0000256" key="2">
    <source>
        <dbReference type="ARBA" id="ARBA00023125"/>
    </source>
</evidence>
<organism evidence="5 6">
    <name type="scientific">Caballeronia udeis</name>
    <dbReference type="NCBI Taxonomy" id="1232866"/>
    <lineage>
        <taxon>Bacteria</taxon>
        <taxon>Pseudomonadati</taxon>
        <taxon>Pseudomonadota</taxon>
        <taxon>Betaproteobacteria</taxon>
        <taxon>Burkholderiales</taxon>
        <taxon>Burkholderiaceae</taxon>
        <taxon>Caballeronia</taxon>
    </lineage>
</organism>
<gene>
    <name evidence="5" type="ORF">AWB69_05530</name>
</gene>
<keyword evidence="3" id="KW-0804">Transcription</keyword>
<dbReference type="AlphaFoldDB" id="A0A158I975"/>
<keyword evidence="1" id="KW-0805">Transcription regulation</keyword>
<protein>
    <submittedName>
        <fullName evidence="5">XRE family transcriptional regulator</fullName>
    </submittedName>
</protein>
<dbReference type="RefSeq" id="WP_062089873.1">
    <property type="nucleotide sequence ID" value="NZ_FCOK02000044.1"/>
</dbReference>
<evidence type="ECO:0000313" key="5">
    <source>
        <dbReference type="EMBL" id="SAL52997.1"/>
    </source>
</evidence>
<accession>A0A158I975</accession>